<dbReference type="Pfam" id="PF04972">
    <property type="entry name" value="BON"/>
    <property type="match status" value="1"/>
</dbReference>
<evidence type="ECO:0000256" key="4">
    <source>
        <dbReference type="ARBA" id="ARBA00022764"/>
    </source>
</evidence>
<dbReference type="Gene3D" id="3.30.1340.30">
    <property type="match status" value="1"/>
</dbReference>
<dbReference type="PROSITE" id="PS50914">
    <property type="entry name" value="BON"/>
    <property type="match status" value="1"/>
</dbReference>
<dbReference type="AlphaFoldDB" id="A0A1J5T3F5"/>
<dbReference type="InterPro" id="IPR051686">
    <property type="entry name" value="Lipoprotein_DolP"/>
</dbReference>
<evidence type="ECO:0000313" key="6">
    <source>
        <dbReference type="EMBL" id="OIR06702.1"/>
    </source>
</evidence>
<keyword evidence="4" id="KW-0574">Periplasm</keyword>
<proteinExistence type="predicted"/>
<organism evidence="6">
    <name type="scientific">mine drainage metagenome</name>
    <dbReference type="NCBI Taxonomy" id="410659"/>
    <lineage>
        <taxon>unclassified sequences</taxon>
        <taxon>metagenomes</taxon>
        <taxon>ecological metagenomes</taxon>
    </lineage>
</organism>
<keyword evidence="2" id="KW-0732">Signal</keyword>
<dbReference type="FunFam" id="3.30.1340.30:FF:000001">
    <property type="entry name" value="Molecular chaperone OsmY"/>
    <property type="match status" value="1"/>
</dbReference>
<dbReference type="SMART" id="SM00749">
    <property type="entry name" value="BON"/>
    <property type="match status" value="1"/>
</dbReference>
<comment type="subcellular location">
    <subcellularLocation>
        <location evidence="1">Periplasm</location>
    </subcellularLocation>
</comment>
<name>A0A1J5T3F5_9ZZZZ</name>
<reference evidence="6" key="1">
    <citation type="submission" date="2016-10" db="EMBL/GenBank/DDBJ databases">
        <title>Sequence of Gallionella enrichment culture.</title>
        <authorList>
            <person name="Poehlein A."/>
            <person name="Muehling M."/>
            <person name="Daniel R."/>
        </authorList>
    </citation>
    <scope>NUCLEOTIDE SEQUENCE</scope>
</reference>
<evidence type="ECO:0000256" key="2">
    <source>
        <dbReference type="ARBA" id="ARBA00022729"/>
    </source>
</evidence>
<accession>A0A1J5T3F5</accession>
<gene>
    <name evidence="6" type="primary">osmY_2</name>
    <name evidence="6" type="ORF">GALL_113090</name>
</gene>
<keyword evidence="3" id="KW-0677">Repeat</keyword>
<evidence type="ECO:0000259" key="5">
    <source>
        <dbReference type="PROSITE" id="PS50914"/>
    </source>
</evidence>
<dbReference type="EMBL" id="MLJW01000042">
    <property type="protein sequence ID" value="OIR06702.1"/>
    <property type="molecule type" value="Genomic_DNA"/>
</dbReference>
<sequence length="113" mass="11985">MKQLKYIATTILAVSLVATLGCAATNSKDGASASKQESAGEYIDDSVITTKVKAAVLNEPTLKSFEINVETYKGVVQLSGFVSSQANIEKAVGITRSIKGVTSVKNDMRLKDK</sequence>
<dbReference type="InterPro" id="IPR007055">
    <property type="entry name" value="BON_dom"/>
</dbReference>
<dbReference type="PANTHER" id="PTHR34606:SF16">
    <property type="entry name" value="BON DOMAIN-CONTAINING PROTEIN"/>
    <property type="match status" value="1"/>
</dbReference>
<dbReference type="InterPro" id="IPR014004">
    <property type="entry name" value="Transpt-assoc_nodulatn_dom_bac"/>
</dbReference>
<dbReference type="PROSITE" id="PS51257">
    <property type="entry name" value="PROKAR_LIPOPROTEIN"/>
    <property type="match status" value="1"/>
</dbReference>
<dbReference type="PANTHER" id="PTHR34606">
    <property type="entry name" value="BON DOMAIN-CONTAINING PROTEIN"/>
    <property type="match status" value="1"/>
</dbReference>
<protein>
    <submittedName>
        <fullName evidence="6">Osmotically-inducible protein Y</fullName>
    </submittedName>
</protein>
<evidence type="ECO:0000256" key="1">
    <source>
        <dbReference type="ARBA" id="ARBA00004418"/>
    </source>
</evidence>
<feature type="domain" description="BON" evidence="5">
    <location>
        <begin position="44"/>
        <end position="112"/>
    </location>
</feature>
<comment type="caution">
    <text evidence="6">The sequence shown here is derived from an EMBL/GenBank/DDBJ whole genome shotgun (WGS) entry which is preliminary data.</text>
</comment>
<dbReference type="GO" id="GO:0042597">
    <property type="term" value="C:periplasmic space"/>
    <property type="evidence" value="ECO:0007669"/>
    <property type="project" value="UniProtKB-SubCell"/>
</dbReference>
<evidence type="ECO:0000256" key="3">
    <source>
        <dbReference type="ARBA" id="ARBA00022737"/>
    </source>
</evidence>